<keyword evidence="2" id="KW-1185">Reference proteome</keyword>
<evidence type="ECO:0000313" key="1">
    <source>
        <dbReference type="EMBL" id="KAJ0174084.1"/>
    </source>
</evidence>
<gene>
    <name evidence="1" type="ORF">K1T71_010230</name>
</gene>
<organism evidence="1 2">
    <name type="scientific">Dendrolimus kikuchii</name>
    <dbReference type="NCBI Taxonomy" id="765133"/>
    <lineage>
        <taxon>Eukaryota</taxon>
        <taxon>Metazoa</taxon>
        <taxon>Ecdysozoa</taxon>
        <taxon>Arthropoda</taxon>
        <taxon>Hexapoda</taxon>
        <taxon>Insecta</taxon>
        <taxon>Pterygota</taxon>
        <taxon>Neoptera</taxon>
        <taxon>Endopterygota</taxon>
        <taxon>Lepidoptera</taxon>
        <taxon>Glossata</taxon>
        <taxon>Ditrysia</taxon>
        <taxon>Bombycoidea</taxon>
        <taxon>Lasiocampidae</taxon>
        <taxon>Dendrolimus</taxon>
    </lineage>
</organism>
<accession>A0ACC1CRQ4</accession>
<reference evidence="1 2" key="1">
    <citation type="journal article" date="2021" name="Front. Genet.">
        <title>Chromosome-Level Genome Assembly Reveals Significant Gene Expansion in the Toll and IMD Signaling Pathways of Dendrolimus kikuchii.</title>
        <authorList>
            <person name="Zhou J."/>
            <person name="Wu P."/>
            <person name="Xiong Z."/>
            <person name="Liu N."/>
            <person name="Zhao N."/>
            <person name="Ji M."/>
            <person name="Qiu Y."/>
            <person name="Yang B."/>
        </authorList>
    </citation>
    <scope>NUCLEOTIDE SEQUENCE [LARGE SCALE GENOMIC DNA]</scope>
    <source>
        <strain evidence="1">Ann1</strain>
    </source>
</reference>
<protein>
    <submittedName>
        <fullName evidence="1">Uncharacterized protein</fullName>
    </submittedName>
</protein>
<proteinExistence type="predicted"/>
<evidence type="ECO:0000313" key="2">
    <source>
        <dbReference type="Proteomes" id="UP000824533"/>
    </source>
</evidence>
<dbReference type="EMBL" id="CM034404">
    <property type="protein sequence ID" value="KAJ0174084.1"/>
    <property type="molecule type" value="Genomic_DNA"/>
</dbReference>
<sequence>MNANQIENPVTTTDQLKYVVTKTVDQNIPTVRPRNRCCPYDFDSSLCKTVGDRLLCGYNMNRGHPYNSHGTLHLNDGCRLRGGRLECESLFQGFSIKKEFDVSLKPFVWKPISFIKEKFSPFGRFGVRHGIQKRELNAVAPAPVIEHDLHVEPPASIGPFLTPVPVVKPDDVLSPELIITPKPLLDQKPSSLPLSSIIPSGYTAVTPFRPGALFTIPPFIPNNSSPSSAVLVTPIPTFRPVSQSTPISLLTPQVVSLKPIINQTTLITQSDLPAASIVQSLLPVSTPPVGTPRPFNFLFDTSVPLSMPPSNFGVGNLLNLNPGISEVSQIQVSTPLTNAEQLPGLLPDRAPLNTVSTAIPIVSSVVPNEVLHQRVLGEGTQSSGLLTDIGKADLINNYLNAVNRQPILSKPEVKDMPPISSNSIVPETPSDSIFDNSALMRGTRLALHFSNIFVQLMSQFFSNARLTLSQLPELRLRE</sequence>
<dbReference type="Proteomes" id="UP000824533">
    <property type="component" value="Linkage Group LG18"/>
</dbReference>
<comment type="caution">
    <text evidence="1">The sequence shown here is derived from an EMBL/GenBank/DDBJ whole genome shotgun (WGS) entry which is preliminary data.</text>
</comment>
<name>A0ACC1CRQ4_9NEOP</name>